<accession>A0ABX0P3G8</accession>
<comment type="caution">
    <text evidence="1">The sequence shown here is derived from an EMBL/GenBank/DDBJ whole genome shotgun (WGS) entry which is preliminary data.</text>
</comment>
<dbReference type="RefSeq" id="WP_166882575.1">
    <property type="nucleotide sequence ID" value="NZ_WHJH01000110.1"/>
</dbReference>
<evidence type="ECO:0008006" key="3">
    <source>
        <dbReference type="Google" id="ProtNLM"/>
    </source>
</evidence>
<organism evidence="1 2">
    <name type="scientific">Massilia mucilaginosa</name>
    <dbReference type="NCBI Taxonomy" id="2609282"/>
    <lineage>
        <taxon>Bacteria</taxon>
        <taxon>Pseudomonadati</taxon>
        <taxon>Pseudomonadota</taxon>
        <taxon>Betaproteobacteria</taxon>
        <taxon>Burkholderiales</taxon>
        <taxon>Oxalobacteraceae</taxon>
        <taxon>Telluria group</taxon>
        <taxon>Massilia</taxon>
    </lineage>
</organism>
<dbReference type="EMBL" id="WHJH01000110">
    <property type="protein sequence ID" value="NHZ93893.1"/>
    <property type="molecule type" value="Genomic_DNA"/>
</dbReference>
<gene>
    <name evidence="1" type="ORF">F2P45_33585</name>
</gene>
<sequence length="113" mass="13080">MRQFAYRNHVMVEHSQPGGLLSRYEYNEYATSGKITRNWVNDGRSSSLRYLEQETVVIDHPVFELAVQYRIKWRTHKIAFQISTPLISVTPEERSAPCSMLTSLKTSRNSAES</sequence>
<name>A0ABX0P3G8_9BURK</name>
<evidence type="ECO:0000313" key="2">
    <source>
        <dbReference type="Proteomes" id="UP000609726"/>
    </source>
</evidence>
<evidence type="ECO:0000313" key="1">
    <source>
        <dbReference type="EMBL" id="NHZ93893.1"/>
    </source>
</evidence>
<protein>
    <recommendedName>
        <fullName evidence="3">Transposase</fullName>
    </recommendedName>
</protein>
<keyword evidence="2" id="KW-1185">Reference proteome</keyword>
<proteinExistence type="predicted"/>
<reference evidence="1 2" key="1">
    <citation type="submission" date="2019-10" db="EMBL/GenBank/DDBJ databases">
        <title>Taxonomy of Antarctic Massilia spp.: description of Massilia rubra sp. nov., Massilia aquatica sp. nov., Massilia mucilaginosa sp. nov., Massilia frigida sp. nov. isolated from streams, lakes and regoliths.</title>
        <authorList>
            <person name="Holochova P."/>
            <person name="Sedlacek I."/>
            <person name="Kralova S."/>
            <person name="Maslanova I."/>
            <person name="Busse H.-J."/>
            <person name="Stankova E."/>
            <person name="Vrbovska V."/>
            <person name="Kovarovic V."/>
            <person name="Bartak M."/>
            <person name="Svec P."/>
            <person name="Pantucek R."/>
        </authorList>
    </citation>
    <scope>NUCLEOTIDE SEQUENCE [LARGE SCALE GENOMIC DNA]</scope>
    <source>
        <strain evidence="1 2">CCM 8733</strain>
    </source>
</reference>
<dbReference type="Proteomes" id="UP000609726">
    <property type="component" value="Unassembled WGS sequence"/>
</dbReference>